<feature type="binding site" evidence="1">
    <location>
        <position position="37"/>
    </location>
    <ligand>
        <name>Mg(2+)</name>
        <dbReference type="ChEBI" id="CHEBI:18420"/>
        <label>4</label>
    </ligand>
</feature>
<feature type="binding site" evidence="1">
    <location>
        <begin position="127"/>
        <end position="128"/>
    </location>
    <ligand>
        <name>ATP</name>
        <dbReference type="ChEBI" id="CHEBI:30616"/>
    </ligand>
</feature>
<dbReference type="SUPFAM" id="SSF55326">
    <property type="entry name" value="PurM N-terminal domain-like"/>
    <property type="match status" value="1"/>
</dbReference>
<feature type="binding site" evidence="1">
    <location>
        <position position="354"/>
    </location>
    <ligand>
        <name>substrate</name>
    </ligand>
</feature>
<dbReference type="GO" id="GO:0000287">
    <property type="term" value="F:magnesium ion binding"/>
    <property type="evidence" value="ECO:0007669"/>
    <property type="project" value="UniProtKB-UniRule"/>
</dbReference>
<comment type="function">
    <text evidence="1">Catalyzes the ATP-dependent phosphorylation of thiamine-monophosphate (TMP) to form thiamine-pyrophosphate (TPP), the active form of vitamin B1.</text>
</comment>
<dbReference type="AlphaFoldDB" id="A0AAW9HYH2"/>
<dbReference type="RefSeq" id="WP_320756632.1">
    <property type="nucleotide sequence ID" value="NZ_JAWNGC010000007.1"/>
</dbReference>
<evidence type="ECO:0000313" key="3">
    <source>
        <dbReference type="EMBL" id="MDY5155310.1"/>
    </source>
</evidence>
<dbReference type="GO" id="GO:0009229">
    <property type="term" value="P:thiamine diphosphate biosynthetic process"/>
    <property type="evidence" value="ECO:0007669"/>
    <property type="project" value="UniProtKB-UniRule"/>
</dbReference>
<keyword evidence="1" id="KW-0547">Nucleotide-binding</keyword>
<dbReference type="EC" id="2.7.4.16" evidence="1"/>
<proteinExistence type="inferred from homology"/>
<name>A0AAW9HYH2_9ACTO</name>
<reference evidence="3" key="1">
    <citation type="submission" date="2023-10" db="EMBL/GenBank/DDBJ databases">
        <title>Whole Genome based description of the genera Actinobaculum and Actinotignum reveals a complex phylogenetic relationship within the species included in the genus Actinotignum.</title>
        <authorList>
            <person name="Jensen C.S."/>
            <person name="Dargis R."/>
            <person name="Kemp M."/>
            <person name="Christensen J.J."/>
        </authorList>
    </citation>
    <scope>NUCLEOTIDE SEQUENCE</scope>
    <source>
        <strain evidence="3">SLA_B511</strain>
    </source>
</reference>
<feature type="binding site" evidence="1">
    <location>
        <position position="37"/>
    </location>
    <ligand>
        <name>Mg(2+)</name>
        <dbReference type="ChEBI" id="CHEBI:18420"/>
        <label>3</label>
    </ligand>
</feature>
<feature type="binding site" evidence="1">
    <location>
        <position position="49"/>
    </location>
    <ligand>
        <name>Mg(2+)</name>
        <dbReference type="ChEBI" id="CHEBI:18420"/>
        <label>4</label>
    </ligand>
</feature>
<dbReference type="Gene3D" id="3.90.650.10">
    <property type="entry name" value="PurM-like C-terminal domain"/>
    <property type="match status" value="1"/>
</dbReference>
<dbReference type="CDD" id="cd02194">
    <property type="entry name" value="ThiL"/>
    <property type="match status" value="1"/>
</dbReference>
<dbReference type="GO" id="GO:0009030">
    <property type="term" value="F:thiamine-phosphate kinase activity"/>
    <property type="evidence" value="ECO:0007669"/>
    <property type="project" value="UniProtKB-UniRule"/>
</dbReference>
<evidence type="ECO:0000259" key="2">
    <source>
        <dbReference type="Pfam" id="PF00586"/>
    </source>
</evidence>
<comment type="similarity">
    <text evidence="1">Belongs to the thiamine-monophosphate kinase family.</text>
</comment>
<comment type="miscellaneous">
    <text evidence="1">Reaction mechanism of ThiL seems to utilize a direct, inline transfer of the gamma-phosphate of ATP to TMP rather than a phosphorylated enzyme intermediate.</text>
</comment>
<accession>A0AAW9HYH2</accession>
<keyword evidence="1" id="KW-0067">ATP-binding</keyword>
<evidence type="ECO:0000313" key="4">
    <source>
        <dbReference type="Proteomes" id="UP001281731"/>
    </source>
</evidence>
<dbReference type="PIRSF" id="PIRSF005303">
    <property type="entry name" value="Thiam_monoph_kin"/>
    <property type="match status" value="1"/>
</dbReference>
<dbReference type="InterPro" id="IPR036676">
    <property type="entry name" value="PurM-like_C_sf"/>
</dbReference>
<protein>
    <recommendedName>
        <fullName evidence="1">Thiamine-monophosphate kinase</fullName>
        <shortName evidence="1">TMP kinase</shortName>
        <shortName evidence="1">Thiamine-phosphate kinase</shortName>
        <ecNumber evidence="1">2.7.4.16</ecNumber>
    </recommendedName>
</protein>
<evidence type="ECO:0000256" key="1">
    <source>
        <dbReference type="HAMAP-Rule" id="MF_02128"/>
    </source>
</evidence>
<dbReference type="Proteomes" id="UP001281731">
    <property type="component" value="Unassembled WGS sequence"/>
</dbReference>
<dbReference type="SUPFAM" id="SSF56042">
    <property type="entry name" value="PurM C-terminal domain-like"/>
    <property type="match status" value="1"/>
</dbReference>
<feature type="binding site" evidence="1">
    <location>
        <position position="240"/>
    </location>
    <ligand>
        <name>Mg(2+)</name>
        <dbReference type="ChEBI" id="CHEBI:18420"/>
        <label>5</label>
    </ligand>
</feature>
<dbReference type="HAMAP" id="MF_02128">
    <property type="entry name" value="TMP_kinase"/>
    <property type="match status" value="1"/>
</dbReference>
<feature type="binding site" evidence="1">
    <location>
        <position position="50"/>
    </location>
    <ligand>
        <name>Mg(2+)</name>
        <dbReference type="ChEBI" id="CHEBI:18420"/>
        <label>1</label>
    </ligand>
</feature>
<feature type="domain" description="PurM-like N-terminal" evidence="2">
    <location>
        <begin position="35"/>
        <end position="143"/>
    </location>
</feature>
<feature type="binding site" evidence="1">
    <location>
        <position position="80"/>
    </location>
    <ligand>
        <name>Mg(2+)</name>
        <dbReference type="ChEBI" id="CHEBI:18420"/>
        <label>4</label>
    </ligand>
</feature>
<comment type="caution">
    <text evidence="3">The sequence shown here is derived from an EMBL/GenBank/DDBJ whole genome shotgun (WGS) entry which is preliminary data.</text>
</comment>
<sequence length="359" mass="38987">MALTPVLIRDVSEDEILSRIVPLLPVSPHATVKSGDDCAVLEVNQVAVSTDMLVEGMHFRRDWSTGADVGWRAAMQNIADAVAMGARPSTLVVSMELPGDLPLAWVEDCARGMAQATRSCGCGIDGGDLVGGKAVVLGVTVLGDMEGRAPRLRSGARPGEALIHAGNIGHAATGYELLRRGFTPSRSVRQPRSRCNVARNYVKSAHDVFMENFLRPWPPVSAVLNAVRAGSLGALMDVSDGLLRDARRMAKASHMWLDIDTLKLEENFRAVMVVAPQLGMHDCLDWAYRTVLGGGEDHGFLATLRRHEEKAWGLHTPLLPQGFKRIGTVRDKWEGGRVTLDGKDIPAYLGNSGWDHFSR</sequence>
<dbReference type="GO" id="GO:0009228">
    <property type="term" value="P:thiamine biosynthetic process"/>
    <property type="evidence" value="ECO:0007669"/>
    <property type="project" value="UniProtKB-KW"/>
</dbReference>
<keyword evidence="1" id="KW-0479">Metal-binding</keyword>
<dbReference type="PANTHER" id="PTHR30270:SF0">
    <property type="entry name" value="THIAMINE-MONOPHOSPHATE KINASE"/>
    <property type="match status" value="1"/>
</dbReference>
<feature type="binding site" evidence="1">
    <location>
        <position position="51"/>
    </location>
    <ligand>
        <name>Mg(2+)</name>
        <dbReference type="ChEBI" id="CHEBI:18420"/>
        <label>1</label>
    </ligand>
</feature>
<dbReference type="InterPro" id="IPR016188">
    <property type="entry name" value="PurM-like_N"/>
</dbReference>
<feature type="binding site" evidence="1">
    <location>
        <position position="237"/>
    </location>
    <ligand>
        <name>Mg(2+)</name>
        <dbReference type="ChEBI" id="CHEBI:18420"/>
        <label>3</label>
    </ligand>
</feature>
<feature type="binding site" evidence="1">
    <location>
        <position position="296"/>
    </location>
    <ligand>
        <name>substrate</name>
    </ligand>
</feature>
<feature type="binding site" evidence="1">
    <location>
        <position position="58"/>
    </location>
    <ligand>
        <name>substrate</name>
    </ligand>
</feature>
<comment type="pathway">
    <text evidence="1">Cofactor biosynthesis; thiamine diphosphate biosynthesis; thiamine diphosphate from thiamine phosphate: step 1/1.</text>
</comment>
<keyword evidence="1 3" id="KW-0418">Kinase</keyword>
<feature type="binding site" evidence="1">
    <location>
        <position position="128"/>
    </location>
    <ligand>
        <name>Mg(2+)</name>
        <dbReference type="ChEBI" id="CHEBI:18420"/>
        <label>1</label>
    </ligand>
</feature>
<keyword evidence="1" id="KW-0784">Thiamine biosynthesis</keyword>
<organism evidence="3 4">
    <name type="scientific">Actinotignum urinale</name>
    <dbReference type="NCBI Taxonomy" id="190146"/>
    <lineage>
        <taxon>Bacteria</taxon>
        <taxon>Bacillati</taxon>
        <taxon>Actinomycetota</taxon>
        <taxon>Actinomycetes</taxon>
        <taxon>Actinomycetales</taxon>
        <taxon>Actinomycetaceae</taxon>
        <taxon>Actinotignum</taxon>
    </lineage>
</organism>
<dbReference type="Gene3D" id="3.30.1330.10">
    <property type="entry name" value="PurM-like, N-terminal domain"/>
    <property type="match status" value="1"/>
</dbReference>
<comment type="caution">
    <text evidence="1">Lacks conserved residue(s) required for the propagation of feature annotation.</text>
</comment>
<dbReference type="PANTHER" id="PTHR30270">
    <property type="entry name" value="THIAMINE-MONOPHOSPHATE KINASE"/>
    <property type="match status" value="1"/>
</dbReference>
<feature type="binding site" evidence="1">
    <location>
        <position position="51"/>
    </location>
    <ligand>
        <name>Mg(2+)</name>
        <dbReference type="ChEBI" id="CHEBI:18420"/>
        <label>2</label>
    </ligand>
</feature>
<feature type="binding site" evidence="1">
    <location>
        <position position="80"/>
    </location>
    <ligand>
        <name>Mg(2+)</name>
        <dbReference type="ChEBI" id="CHEBI:18420"/>
        <label>3</label>
    </ligand>
</feature>
<dbReference type="Pfam" id="PF00586">
    <property type="entry name" value="AIRS"/>
    <property type="match status" value="1"/>
</dbReference>
<dbReference type="NCBIfam" id="TIGR01379">
    <property type="entry name" value="thiL"/>
    <property type="match status" value="1"/>
</dbReference>
<gene>
    <name evidence="1 3" type="primary">thiL</name>
    <name evidence="3" type="ORF">R6G80_06180</name>
</gene>
<dbReference type="InterPro" id="IPR036921">
    <property type="entry name" value="PurM-like_N_sf"/>
</dbReference>
<dbReference type="EMBL" id="JAWNGC010000007">
    <property type="protein sequence ID" value="MDY5155310.1"/>
    <property type="molecule type" value="Genomic_DNA"/>
</dbReference>
<dbReference type="GO" id="GO:0005524">
    <property type="term" value="F:ATP binding"/>
    <property type="evidence" value="ECO:0007669"/>
    <property type="project" value="UniProtKB-UniRule"/>
</dbReference>
<feature type="binding site" evidence="1">
    <location>
        <position position="80"/>
    </location>
    <ligand>
        <name>Mg(2+)</name>
        <dbReference type="ChEBI" id="CHEBI:18420"/>
        <label>2</label>
    </ligand>
</feature>
<keyword evidence="1 3" id="KW-0808">Transferase</keyword>
<dbReference type="InterPro" id="IPR006283">
    <property type="entry name" value="ThiL-like"/>
</dbReference>
<feature type="binding site" evidence="1">
    <location>
        <position position="239"/>
    </location>
    <ligand>
        <name>ATP</name>
        <dbReference type="ChEBI" id="CHEBI:30616"/>
    </ligand>
</feature>
<feature type="binding site" evidence="1">
    <location>
        <position position="153"/>
    </location>
    <ligand>
        <name>ATP</name>
        <dbReference type="ChEBI" id="CHEBI:30616"/>
    </ligand>
</feature>
<keyword evidence="1" id="KW-0460">Magnesium</keyword>
<comment type="catalytic activity">
    <reaction evidence="1">
        <text>thiamine phosphate + ATP = thiamine diphosphate + ADP</text>
        <dbReference type="Rhea" id="RHEA:15913"/>
        <dbReference type="ChEBI" id="CHEBI:30616"/>
        <dbReference type="ChEBI" id="CHEBI:37575"/>
        <dbReference type="ChEBI" id="CHEBI:58937"/>
        <dbReference type="ChEBI" id="CHEBI:456216"/>
        <dbReference type="EC" id="2.7.4.16"/>
    </reaction>
</comment>